<comment type="caution">
    <text evidence="4">The sequence shown here is derived from an EMBL/GenBank/DDBJ whole genome shotgun (WGS) entry which is preliminary data.</text>
</comment>
<evidence type="ECO:0000313" key="4">
    <source>
        <dbReference type="EMBL" id="OAY81722.1"/>
    </source>
</evidence>
<proteinExistence type="predicted"/>
<dbReference type="NCBIfam" id="TIGR00756">
    <property type="entry name" value="PPR"/>
    <property type="match status" value="3"/>
</dbReference>
<reference evidence="4 5" key="1">
    <citation type="journal article" date="2016" name="DNA Res.">
        <title>The draft genome of MD-2 pineapple using hybrid error correction of long reads.</title>
        <authorList>
            <person name="Redwan R.M."/>
            <person name="Saidin A."/>
            <person name="Kumar S.V."/>
        </authorList>
    </citation>
    <scope>NUCLEOTIDE SEQUENCE [LARGE SCALE GENOMIC DNA]</scope>
    <source>
        <strain evidence="5">cv. MD2</strain>
        <tissue evidence="4">Leaf</tissue>
    </source>
</reference>
<dbReference type="InterPro" id="IPR002885">
    <property type="entry name" value="PPR_rpt"/>
</dbReference>
<sequence>MRSLQYRPSSFKQLLFSCGGAQTLARIHALIVISGALAGPHSPGRLIAAYARLGDVAAARAVFRTSSNPTISTWNALIVANSRLGSPADVLRLYRLLAARPGPACPDSSTFTLALRACAHLLDLEAGEEIKNRAADLGYRYDVFVCSSLLNLYAKCGKMDDAVKVFDEMPKRDVVSWTTMITGFAIGMYKRMRLEGMEGDGIAMVGLVQASAALGDVRMGRSVHGYMVRREINLDVLVETSLVDMYAKNGFLDTALFIFNRMPYKNVVSWSTLISGYAQNGLAGDALSMLIKMQDCGLEPDLVALVSFVEEGRYWFDRMVREYRIKPGEKHYACIVDLLARAGHVDKAHELIKSMVIEPGIALHAFLMEDKSHPHYEKIAEMLQKLGFEMRKMSYVPKTEFVFHDLEEDVM</sequence>
<dbReference type="PANTHER" id="PTHR47926">
    <property type="entry name" value="PENTATRICOPEPTIDE REPEAT-CONTAINING PROTEIN"/>
    <property type="match status" value="1"/>
</dbReference>
<dbReference type="InterPro" id="IPR046960">
    <property type="entry name" value="PPR_At4g14850-like_plant"/>
</dbReference>
<dbReference type="Proteomes" id="UP000092600">
    <property type="component" value="Unassembled WGS sequence"/>
</dbReference>
<dbReference type="GO" id="GO:0009451">
    <property type="term" value="P:RNA modification"/>
    <property type="evidence" value="ECO:0007669"/>
    <property type="project" value="InterPro"/>
</dbReference>
<dbReference type="AlphaFoldDB" id="A0A199VWW0"/>
<keyword evidence="1" id="KW-0677">Repeat</keyword>
<protein>
    <submittedName>
        <fullName evidence="4">Putative pentatricopeptide repeat-containing protein, mitochondrial</fullName>
    </submittedName>
</protein>
<feature type="repeat" description="PPR" evidence="3">
    <location>
        <begin position="142"/>
        <end position="176"/>
    </location>
</feature>
<dbReference type="EMBL" id="LSRQ01000613">
    <property type="protein sequence ID" value="OAY81722.1"/>
    <property type="molecule type" value="Genomic_DNA"/>
</dbReference>
<evidence type="ECO:0000313" key="5">
    <source>
        <dbReference type="Proteomes" id="UP000092600"/>
    </source>
</evidence>
<dbReference type="Gene3D" id="1.25.40.10">
    <property type="entry name" value="Tetratricopeptide repeat domain"/>
    <property type="match status" value="3"/>
</dbReference>
<evidence type="ECO:0000256" key="1">
    <source>
        <dbReference type="ARBA" id="ARBA00022737"/>
    </source>
</evidence>
<dbReference type="GO" id="GO:0003723">
    <property type="term" value="F:RNA binding"/>
    <property type="evidence" value="ECO:0007669"/>
    <property type="project" value="InterPro"/>
</dbReference>
<dbReference type="Pfam" id="PF01535">
    <property type="entry name" value="PPR"/>
    <property type="match status" value="4"/>
</dbReference>
<gene>
    <name evidence="4" type="ORF">ACMD2_18378</name>
</gene>
<keyword evidence="2" id="KW-0809">Transit peptide</keyword>
<dbReference type="InterPro" id="IPR011990">
    <property type="entry name" value="TPR-like_helical_dom_sf"/>
</dbReference>
<dbReference type="PROSITE" id="PS51375">
    <property type="entry name" value="PPR"/>
    <property type="match status" value="2"/>
</dbReference>
<dbReference type="FunFam" id="1.25.40.10:FF:000158">
    <property type="entry name" value="pentatricopeptide repeat-containing protein At2g33680"/>
    <property type="match status" value="1"/>
</dbReference>
<dbReference type="PANTHER" id="PTHR47926:SF405">
    <property type="entry name" value="DYW DOMAIN-CONTAINING PROTEIN"/>
    <property type="match status" value="1"/>
</dbReference>
<accession>A0A199VWW0</accession>
<evidence type="ECO:0000256" key="2">
    <source>
        <dbReference type="ARBA" id="ARBA00022946"/>
    </source>
</evidence>
<dbReference type="GO" id="GO:0099402">
    <property type="term" value="P:plant organ development"/>
    <property type="evidence" value="ECO:0007669"/>
    <property type="project" value="UniProtKB-ARBA"/>
</dbReference>
<evidence type="ECO:0000256" key="3">
    <source>
        <dbReference type="PROSITE-ProRule" id="PRU00708"/>
    </source>
</evidence>
<dbReference type="Pfam" id="PF13041">
    <property type="entry name" value="PPR_2"/>
    <property type="match status" value="1"/>
</dbReference>
<feature type="repeat" description="PPR" evidence="3">
    <location>
        <begin position="266"/>
        <end position="300"/>
    </location>
</feature>
<name>A0A199VWW0_ANACO</name>
<organism evidence="4 5">
    <name type="scientific">Ananas comosus</name>
    <name type="common">Pineapple</name>
    <name type="synonym">Ananas ananas</name>
    <dbReference type="NCBI Taxonomy" id="4615"/>
    <lineage>
        <taxon>Eukaryota</taxon>
        <taxon>Viridiplantae</taxon>
        <taxon>Streptophyta</taxon>
        <taxon>Embryophyta</taxon>
        <taxon>Tracheophyta</taxon>
        <taxon>Spermatophyta</taxon>
        <taxon>Magnoliopsida</taxon>
        <taxon>Liliopsida</taxon>
        <taxon>Poales</taxon>
        <taxon>Bromeliaceae</taxon>
        <taxon>Bromelioideae</taxon>
        <taxon>Ananas</taxon>
    </lineage>
</organism>